<dbReference type="InterPro" id="IPR006016">
    <property type="entry name" value="UspA"/>
</dbReference>
<accession>A0A101JB32</accession>
<dbReference type="SUPFAM" id="SSF52402">
    <property type="entry name" value="Adenine nucleotide alpha hydrolases-like"/>
    <property type="match status" value="1"/>
</dbReference>
<dbReference type="Pfam" id="PF00582">
    <property type="entry name" value="Usp"/>
    <property type="match status" value="1"/>
</dbReference>
<gene>
    <name evidence="2" type="ORF">ADL15_45800</name>
</gene>
<organism evidence="2 3">
    <name type="scientific">Actinoplanes awajinensis subsp. mycoplanecinus</name>
    <dbReference type="NCBI Taxonomy" id="135947"/>
    <lineage>
        <taxon>Bacteria</taxon>
        <taxon>Bacillati</taxon>
        <taxon>Actinomycetota</taxon>
        <taxon>Actinomycetes</taxon>
        <taxon>Micromonosporales</taxon>
        <taxon>Micromonosporaceae</taxon>
        <taxon>Actinoplanes</taxon>
    </lineage>
</organism>
<dbReference type="InterPro" id="IPR014729">
    <property type="entry name" value="Rossmann-like_a/b/a_fold"/>
</dbReference>
<evidence type="ECO:0000313" key="3">
    <source>
        <dbReference type="Proteomes" id="UP000053244"/>
    </source>
</evidence>
<name>A0A101JB32_9ACTN</name>
<keyword evidence="3" id="KW-1185">Reference proteome</keyword>
<comment type="caution">
    <text evidence="2">The sequence shown here is derived from an EMBL/GenBank/DDBJ whole genome shotgun (WGS) entry which is preliminary data.</text>
</comment>
<dbReference type="RefSeq" id="WP_067706102.1">
    <property type="nucleotide sequence ID" value="NZ_LLZH01000331.1"/>
</dbReference>
<dbReference type="Proteomes" id="UP000053244">
    <property type="component" value="Unassembled WGS sequence"/>
</dbReference>
<dbReference type="EMBL" id="LLZH01000331">
    <property type="protein sequence ID" value="KUL23492.1"/>
    <property type="molecule type" value="Genomic_DNA"/>
</dbReference>
<proteinExistence type="predicted"/>
<evidence type="ECO:0000259" key="1">
    <source>
        <dbReference type="Pfam" id="PF00582"/>
    </source>
</evidence>
<protein>
    <recommendedName>
        <fullName evidence="1">UspA domain-containing protein</fullName>
    </recommendedName>
</protein>
<dbReference type="AlphaFoldDB" id="A0A101JB32"/>
<reference evidence="2 3" key="1">
    <citation type="submission" date="2015-10" db="EMBL/GenBank/DDBJ databases">
        <authorList>
            <person name="Gilbert D.G."/>
        </authorList>
    </citation>
    <scope>NUCLEOTIDE SEQUENCE [LARGE SCALE GENOMIC DNA]</scope>
    <source>
        <strain evidence="2 3">NRRL B-16712</strain>
    </source>
</reference>
<sequence length="200" mass="20721">MSTTPVSAPAAGLAAAIRERLPRGSRWRVVAVSGAVEVLGGAATRGTVVAAAIDDDAHADEVLAHADRRARERGATLRAVHVWTGRGAVVGGLRVRPHGLSYADLLLSTALYDGLDPGDAAAAEREILHDRDPARALRRLSRELSLLVVAAASEQVTPARPFGSTVGGLIGRTTCPLIVVSTGADRPASRWPAALPGIAR</sequence>
<feature type="domain" description="UspA" evidence="1">
    <location>
        <begin position="50"/>
        <end position="180"/>
    </location>
</feature>
<evidence type="ECO:0000313" key="2">
    <source>
        <dbReference type="EMBL" id="KUL23492.1"/>
    </source>
</evidence>
<dbReference type="Gene3D" id="3.40.50.620">
    <property type="entry name" value="HUPs"/>
    <property type="match status" value="1"/>
</dbReference>